<dbReference type="AlphaFoldDB" id="A0A9P4VT26"/>
<proteinExistence type="inferred from homology"/>
<comment type="subcellular location">
    <subcellularLocation>
        <location evidence="1 5">Membrane</location>
        <topology evidence="1 5">Multi-pass membrane protein</topology>
    </subcellularLocation>
</comment>
<name>A0A9P4VT26_9PEZI</name>
<keyword evidence="7" id="KW-1185">Reference proteome</keyword>
<accession>A0A9P4VT26</accession>
<protein>
    <recommendedName>
        <fullName evidence="5">PRA1 family protein</fullName>
    </recommendedName>
</protein>
<gene>
    <name evidence="6" type="ORF">M501DRAFT_924994</name>
</gene>
<dbReference type="GO" id="GO:0005794">
    <property type="term" value="C:Golgi apparatus"/>
    <property type="evidence" value="ECO:0007669"/>
    <property type="project" value="TreeGrafter"/>
</dbReference>
<evidence type="ECO:0000313" key="6">
    <source>
        <dbReference type="EMBL" id="KAF2842638.1"/>
    </source>
</evidence>
<comment type="caution">
    <text evidence="6">The sequence shown here is derived from an EMBL/GenBank/DDBJ whole genome shotgun (WGS) entry which is preliminary data.</text>
</comment>
<evidence type="ECO:0000313" key="7">
    <source>
        <dbReference type="Proteomes" id="UP000799429"/>
    </source>
</evidence>
<evidence type="ECO:0000256" key="2">
    <source>
        <dbReference type="ARBA" id="ARBA00022692"/>
    </source>
</evidence>
<dbReference type="PANTHER" id="PTHR19317">
    <property type="entry name" value="PRENYLATED RAB ACCEPTOR 1-RELATED"/>
    <property type="match status" value="1"/>
</dbReference>
<organism evidence="6 7">
    <name type="scientific">Patellaria atrata CBS 101060</name>
    <dbReference type="NCBI Taxonomy" id="1346257"/>
    <lineage>
        <taxon>Eukaryota</taxon>
        <taxon>Fungi</taxon>
        <taxon>Dikarya</taxon>
        <taxon>Ascomycota</taxon>
        <taxon>Pezizomycotina</taxon>
        <taxon>Dothideomycetes</taxon>
        <taxon>Dothideomycetes incertae sedis</taxon>
        <taxon>Patellariales</taxon>
        <taxon>Patellariaceae</taxon>
        <taxon>Patellaria</taxon>
    </lineage>
</organism>
<reference evidence="6" key="1">
    <citation type="journal article" date="2020" name="Stud. Mycol.">
        <title>101 Dothideomycetes genomes: a test case for predicting lifestyles and emergence of pathogens.</title>
        <authorList>
            <person name="Haridas S."/>
            <person name="Albert R."/>
            <person name="Binder M."/>
            <person name="Bloem J."/>
            <person name="Labutti K."/>
            <person name="Salamov A."/>
            <person name="Andreopoulos B."/>
            <person name="Baker S."/>
            <person name="Barry K."/>
            <person name="Bills G."/>
            <person name="Bluhm B."/>
            <person name="Cannon C."/>
            <person name="Castanera R."/>
            <person name="Culley D."/>
            <person name="Daum C."/>
            <person name="Ezra D."/>
            <person name="Gonzalez J."/>
            <person name="Henrissat B."/>
            <person name="Kuo A."/>
            <person name="Liang C."/>
            <person name="Lipzen A."/>
            <person name="Lutzoni F."/>
            <person name="Magnuson J."/>
            <person name="Mondo S."/>
            <person name="Nolan M."/>
            <person name="Ohm R."/>
            <person name="Pangilinan J."/>
            <person name="Park H.-J."/>
            <person name="Ramirez L."/>
            <person name="Alfaro M."/>
            <person name="Sun H."/>
            <person name="Tritt A."/>
            <person name="Yoshinaga Y."/>
            <person name="Zwiers L.-H."/>
            <person name="Turgeon B."/>
            <person name="Goodwin S."/>
            <person name="Spatafora J."/>
            <person name="Crous P."/>
            <person name="Grigoriev I."/>
        </authorList>
    </citation>
    <scope>NUCLEOTIDE SEQUENCE</scope>
    <source>
        <strain evidence="6">CBS 101060</strain>
    </source>
</reference>
<dbReference type="Proteomes" id="UP000799429">
    <property type="component" value="Unassembled WGS sequence"/>
</dbReference>
<dbReference type="GO" id="GO:0016020">
    <property type="term" value="C:membrane"/>
    <property type="evidence" value="ECO:0007669"/>
    <property type="project" value="UniProtKB-SubCell"/>
</dbReference>
<feature type="transmembrane region" description="Helical" evidence="5">
    <location>
        <begin position="74"/>
        <end position="104"/>
    </location>
</feature>
<sequence length="176" mass="19178">MARISLPIDALTSRLNLSGRFDSVRSQSIAARFANLKPISEFFDFKRLSKPQNFGEVQSRVNYNLGYFSSNYSVVFVMLGIYCLLTNLLLLFVICLLVAGMYGIGMLGGNDLDLGFVRATTSQLYTTLLVVCVPLGIYAGPVAALMWLIGASAVSILGHAVFMDKPIESAFSEEAV</sequence>
<evidence type="ECO:0000256" key="5">
    <source>
        <dbReference type="RuleBase" id="RU363107"/>
    </source>
</evidence>
<keyword evidence="3 5" id="KW-1133">Transmembrane helix</keyword>
<dbReference type="Pfam" id="PF03208">
    <property type="entry name" value="PRA1"/>
    <property type="match status" value="1"/>
</dbReference>
<keyword evidence="4 5" id="KW-0472">Membrane</keyword>
<keyword evidence="2 5" id="KW-0812">Transmembrane</keyword>
<dbReference type="PANTHER" id="PTHR19317:SF0">
    <property type="entry name" value="PRENYLATED RAB ACCEPTOR PROTEIN 1"/>
    <property type="match status" value="1"/>
</dbReference>
<dbReference type="EMBL" id="MU006089">
    <property type="protein sequence ID" value="KAF2842638.1"/>
    <property type="molecule type" value="Genomic_DNA"/>
</dbReference>
<dbReference type="InterPro" id="IPR004895">
    <property type="entry name" value="Prenylated_rab_accept_PRA1"/>
</dbReference>
<comment type="caution">
    <text evidence="5">Lacks conserved residue(s) required for the propagation of feature annotation.</text>
</comment>
<evidence type="ECO:0000256" key="3">
    <source>
        <dbReference type="ARBA" id="ARBA00022989"/>
    </source>
</evidence>
<evidence type="ECO:0000256" key="4">
    <source>
        <dbReference type="ARBA" id="ARBA00023136"/>
    </source>
</evidence>
<evidence type="ECO:0000256" key="1">
    <source>
        <dbReference type="ARBA" id="ARBA00004141"/>
    </source>
</evidence>
<dbReference type="OrthoDB" id="63113at2759"/>
<comment type="similarity">
    <text evidence="5">Belongs to the PRA1 family.</text>
</comment>